<dbReference type="GO" id="GO:0003677">
    <property type="term" value="F:DNA binding"/>
    <property type="evidence" value="ECO:0007669"/>
    <property type="project" value="UniProtKB-KW"/>
</dbReference>
<dbReference type="RefSeq" id="XP_018141267.1">
    <property type="nucleotide sequence ID" value="XM_018288162.1"/>
</dbReference>
<evidence type="ECO:0000313" key="7">
    <source>
        <dbReference type="Proteomes" id="UP000078397"/>
    </source>
</evidence>
<dbReference type="PANTHER" id="PTHR46910:SF3">
    <property type="entry name" value="HALOTOLERANCE PROTEIN 9-RELATED"/>
    <property type="match status" value="1"/>
</dbReference>
<dbReference type="STRING" id="1380566.A0A179FE72"/>
<evidence type="ECO:0008006" key="8">
    <source>
        <dbReference type="Google" id="ProtNLM"/>
    </source>
</evidence>
<name>A0A179FE72_METCM</name>
<dbReference type="GO" id="GO:0003700">
    <property type="term" value="F:DNA-binding transcription factor activity"/>
    <property type="evidence" value="ECO:0007669"/>
    <property type="project" value="InterPro"/>
</dbReference>
<feature type="region of interest" description="Disordered" evidence="5">
    <location>
        <begin position="54"/>
        <end position="89"/>
    </location>
</feature>
<comment type="subcellular location">
    <subcellularLocation>
        <location evidence="1">Nucleus</location>
    </subcellularLocation>
</comment>
<reference evidence="6 7" key="1">
    <citation type="journal article" date="2016" name="PLoS Pathog.">
        <title>Biosynthesis of antibiotic leucinostatins in bio-control fungus Purpureocillium lilacinum and their inhibition on phytophthora revealed by genome mining.</title>
        <authorList>
            <person name="Wang G."/>
            <person name="Liu Z."/>
            <person name="Lin R."/>
            <person name="Li E."/>
            <person name="Mao Z."/>
            <person name="Ling J."/>
            <person name="Yang Y."/>
            <person name="Yin W.B."/>
            <person name="Xie B."/>
        </authorList>
    </citation>
    <scope>NUCLEOTIDE SEQUENCE [LARGE SCALE GENOMIC DNA]</scope>
    <source>
        <strain evidence="6">170</strain>
    </source>
</reference>
<sequence>MESTLEILVSRLPPGTESRNSMEPQPPDENDGFQGDTTFQAPLNAFNANLASIREKLGYQESESPPTHDETAHAASNSSPTESSSSKPLETIRCGAQHLPFPNKSDYSRYLDFIFDDINPCHPCVNEADFRSRCQSLLTSRTIDPSDVCVLALNYILFACTDILTHFGPAQEKSRLPGWRWYRVADDLMQKRKISGRGDLSLAQFLVYETLVPSQPFPSTDSETTYSVYLSCMVAFARFAGEIWDQVFALLGPDRPNVGEKITVLDARIQYWLTTTFPSMPGTSRESAATTRQLWQQSLARTRMNHLRLLLRRRRMVSLNYGTMDGFVCGGVAMDIVQDIQTYAMEADKPSSYRFHMAFSLGGAIVVLATLLCRDLSTVDLDRHRPSYTESYHLGMSMLRDLAATLPSARRILDDLRKIVEVVDLVLQDRTSGLLHHEDFTNLVPSNMDDLLPYSLLASGTDMDINQPDQTCVTGNMGMPEVEFISHRHSTPKAWDSWDSFEFMMTPGGQGVPWV</sequence>
<comment type="caution">
    <text evidence="6">The sequence shown here is derived from an EMBL/GenBank/DDBJ whole genome shotgun (WGS) entry which is preliminary data.</text>
</comment>
<accession>A0A179FE72</accession>
<dbReference type="Proteomes" id="UP000078397">
    <property type="component" value="Unassembled WGS sequence"/>
</dbReference>
<evidence type="ECO:0000256" key="4">
    <source>
        <dbReference type="ARBA" id="ARBA00023242"/>
    </source>
</evidence>
<protein>
    <recommendedName>
        <fullName evidence="8">Fungal specific transcription factor domain-containing protein</fullName>
    </recommendedName>
</protein>
<dbReference type="OrthoDB" id="3266505at2759"/>
<dbReference type="GO" id="GO:0046872">
    <property type="term" value="F:metal ion binding"/>
    <property type="evidence" value="ECO:0007669"/>
    <property type="project" value="UniProtKB-KW"/>
</dbReference>
<gene>
    <name evidence="6" type="ORF">VFPPC_09662</name>
</gene>
<evidence type="ECO:0000256" key="2">
    <source>
        <dbReference type="ARBA" id="ARBA00022723"/>
    </source>
</evidence>
<dbReference type="AlphaFoldDB" id="A0A179FE72"/>
<keyword evidence="7" id="KW-1185">Reference proteome</keyword>
<dbReference type="KEGG" id="pchm:VFPPC_09662"/>
<dbReference type="GO" id="GO:0005634">
    <property type="term" value="C:nucleus"/>
    <property type="evidence" value="ECO:0007669"/>
    <property type="project" value="UniProtKB-SubCell"/>
</dbReference>
<dbReference type="InterPro" id="IPR050987">
    <property type="entry name" value="AtrR-like"/>
</dbReference>
<keyword evidence="3" id="KW-0238">DNA-binding</keyword>
<evidence type="ECO:0000256" key="3">
    <source>
        <dbReference type="ARBA" id="ARBA00023125"/>
    </source>
</evidence>
<dbReference type="GeneID" id="28852156"/>
<dbReference type="CDD" id="cd12148">
    <property type="entry name" value="fungal_TF_MHR"/>
    <property type="match status" value="1"/>
</dbReference>
<proteinExistence type="predicted"/>
<feature type="region of interest" description="Disordered" evidence="5">
    <location>
        <begin position="1"/>
        <end position="41"/>
    </location>
</feature>
<dbReference type="EMBL" id="LSBJ02000006">
    <property type="protein sequence ID" value="OAQ63687.1"/>
    <property type="molecule type" value="Genomic_DNA"/>
</dbReference>
<keyword evidence="2" id="KW-0479">Metal-binding</keyword>
<organism evidence="6 7">
    <name type="scientific">Pochonia chlamydosporia 170</name>
    <dbReference type="NCBI Taxonomy" id="1380566"/>
    <lineage>
        <taxon>Eukaryota</taxon>
        <taxon>Fungi</taxon>
        <taxon>Dikarya</taxon>
        <taxon>Ascomycota</taxon>
        <taxon>Pezizomycotina</taxon>
        <taxon>Sordariomycetes</taxon>
        <taxon>Hypocreomycetidae</taxon>
        <taxon>Hypocreales</taxon>
        <taxon>Clavicipitaceae</taxon>
        <taxon>Pochonia</taxon>
    </lineage>
</organism>
<evidence type="ECO:0000256" key="5">
    <source>
        <dbReference type="SAM" id="MobiDB-lite"/>
    </source>
</evidence>
<evidence type="ECO:0000313" key="6">
    <source>
        <dbReference type="EMBL" id="OAQ63687.1"/>
    </source>
</evidence>
<keyword evidence="4" id="KW-0539">Nucleus</keyword>
<evidence type="ECO:0000256" key="1">
    <source>
        <dbReference type="ARBA" id="ARBA00004123"/>
    </source>
</evidence>
<dbReference type="PANTHER" id="PTHR46910">
    <property type="entry name" value="TRANSCRIPTION FACTOR PDR1"/>
    <property type="match status" value="1"/>
</dbReference>
<feature type="compositionally biased region" description="Low complexity" evidence="5">
    <location>
        <begin position="76"/>
        <end position="86"/>
    </location>
</feature>